<gene>
    <name evidence="2" type="ORF">EWM62_13080</name>
</gene>
<keyword evidence="1" id="KW-0732">Signal</keyword>
<dbReference type="AlphaFoldDB" id="A0A4V1ZBK7"/>
<feature type="signal peptide" evidence="1">
    <location>
        <begin position="1"/>
        <end position="23"/>
    </location>
</feature>
<dbReference type="RefSeq" id="WP_129877125.1">
    <property type="nucleotide sequence ID" value="NZ_SEWG01000005.1"/>
</dbReference>
<dbReference type="Pfam" id="PF14092">
    <property type="entry name" value="DUF4270"/>
    <property type="match status" value="1"/>
</dbReference>
<reference evidence="2 3" key="1">
    <citation type="submission" date="2019-02" db="EMBL/GenBank/DDBJ databases">
        <title>Bacterial novel species Mucilaginibacter sp. 17JY9-4 isolated from soil.</title>
        <authorList>
            <person name="Jung H.-Y."/>
        </authorList>
    </citation>
    <scope>NUCLEOTIDE SEQUENCE [LARGE SCALE GENOMIC DNA]</scope>
    <source>
        <strain evidence="2 3">17JY9-4</strain>
    </source>
</reference>
<dbReference type="OrthoDB" id="1466062at2"/>
<proteinExistence type="predicted"/>
<comment type="caution">
    <text evidence="2">The sequence shown here is derived from an EMBL/GenBank/DDBJ whole genome shotgun (WGS) entry which is preliminary data.</text>
</comment>
<accession>A0A4V1ZBK7</accession>
<name>A0A4V1ZBK7_9SPHI</name>
<sequence>MKFYKLGLLTLLISLFILNSCKTQDGIGLDPDTQIKGSMVTDTGMIATTVPEDSVVTNNLFARAPLAYFKDTDFGTTEANIAAVLSLPGRAAYTKPTGEISIDSARLVLPYSSNGFYGDSLISTFKVDVHQLTENIVASKSYYNTKHFAFNPDQIGTKTFYARAHDSIRIYQIIKGAPDTLRKVRPQVRIPIDPQFIYTNFFNASASALASNPLFENNTKGIYLTIDKNHVTDGAGGNMFFSLDSAALVVYYKLAVGSTVDTASIALPLGVNVNEIKHTYTANVQAALDKTSTDGNVYMQGLLGLKAKLTFPNVKTMFDSIQNKVIINRAELIVKVRPGTTTPFAPNKRLTLYKYDIAHQRINLQDASTSDPRASVFGGQYDPATGEYHFIVTAYMQDLIRGKTVDYGTFLAPTDPTTANIDITATPSYAERSILVGKDSPYRIRLKIIYTKLNQ</sequence>
<evidence type="ECO:0000313" key="3">
    <source>
        <dbReference type="Proteomes" id="UP000293331"/>
    </source>
</evidence>
<organism evidence="2 3">
    <name type="scientific">Mucilaginibacter terrigena</name>
    <dbReference type="NCBI Taxonomy" id="2492395"/>
    <lineage>
        <taxon>Bacteria</taxon>
        <taxon>Pseudomonadati</taxon>
        <taxon>Bacteroidota</taxon>
        <taxon>Sphingobacteriia</taxon>
        <taxon>Sphingobacteriales</taxon>
        <taxon>Sphingobacteriaceae</taxon>
        <taxon>Mucilaginibacter</taxon>
    </lineage>
</organism>
<dbReference type="Proteomes" id="UP000293331">
    <property type="component" value="Unassembled WGS sequence"/>
</dbReference>
<dbReference type="InterPro" id="IPR025366">
    <property type="entry name" value="DUF4270"/>
</dbReference>
<evidence type="ECO:0000256" key="1">
    <source>
        <dbReference type="SAM" id="SignalP"/>
    </source>
</evidence>
<protein>
    <submittedName>
        <fullName evidence="2">DUF4270 domain-containing protein</fullName>
    </submittedName>
</protein>
<keyword evidence="3" id="KW-1185">Reference proteome</keyword>
<dbReference type="EMBL" id="SEWG01000005">
    <property type="protein sequence ID" value="RYU89267.1"/>
    <property type="molecule type" value="Genomic_DNA"/>
</dbReference>
<evidence type="ECO:0000313" key="2">
    <source>
        <dbReference type="EMBL" id="RYU89267.1"/>
    </source>
</evidence>
<feature type="chain" id="PRO_5020784237" evidence="1">
    <location>
        <begin position="24"/>
        <end position="455"/>
    </location>
</feature>